<dbReference type="SUPFAM" id="SSF102114">
    <property type="entry name" value="Radical SAM enzymes"/>
    <property type="match status" value="1"/>
</dbReference>
<dbReference type="InterPro" id="IPR007197">
    <property type="entry name" value="rSAM"/>
</dbReference>
<dbReference type="SFLD" id="SFLDG01061">
    <property type="entry name" value="methylthiotransferase"/>
    <property type="match status" value="1"/>
</dbReference>
<dbReference type="InterPro" id="IPR005839">
    <property type="entry name" value="Methylthiotransferase"/>
</dbReference>
<evidence type="ECO:0000313" key="12">
    <source>
        <dbReference type="EMBL" id="CAB4878153.1"/>
    </source>
</evidence>
<reference evidence="10" key="1">
    <citation type="submission" date="2020-05" db="EMBL/GenBank/DDBJ databases">
        <authorList>
            <person name="Chiriac C."/>
            <person name="Salcher M."/>
            <person name="Ghai R."/>
            <person name="Kavagutti S V."/>
        </authorList>
    </citation>
    <scope>NUCLEOTIDE SEQUENCE</scope>
</reference>
<dbReference type="AlphaFoldDB" id="A0A6J6SHV8"/>
<gene>
    <name evidence="10" type="ORF">UFOPK2602_02557</name>
    <name evidence="11" type="ORF">UFOPK2806_01140</name>
    <name evidence="12" type="ORF">UFOPK3417_01121</name>
</gene>
<evidence type="ECO:0000259" key="8">
    <source>
        <dbReference type="PROSITE" id="PS51449"/>
    </source>
</evidence>
<dbReference type="Pfam" id="PF18693">
    <property type="entry name" value="TRAM_2"/>
    <property type="match status" value="1"/>
</dbReference>
<evidence type="ECO:0000256" key="6">
    <source>
        <dbReference type="ARBA" id="ARBA00023004"/>
    </source>
</evidence>
<dbReference type="GO" id="GO:0005829">
    <property type="term" value="C:cytosol"/>
    <property type="evidence" value="ECO:0007669"/>
    <property type="project" value="TreeGrafter"/>
</dbReference>
<evidence type="ECO:0000256" key="4">
    <source>
        <dbReference type="ARBA" id="ARBA00022691"/>
    </source>
</evidence>
<feature type="domain" description="MTTase N-terminal" evidence="8">
    <location>
        <begin position="3"/>
        <end position="120"/>
    </location>
</feature>
<evidence type="ECO:0000256" key="2">
    <source>
        <dbReference type="ARBA" id="ARBA00022485"/>
    </source>
</evidence>
<accession>A0A6J6SHV8</accession>
<name>A0A6J6SHV8_9ZZZZ</name>
<dbReference type="CDD" id="cd01335">
    <property type="entry name" value="Radical_SAM"/>
    <property type="match status" value="1"/>
</dbReference>
<dbReference type="InterPro" id="IPR006638">
    <property type="entry name" value="Elp3/MiaA/NifB-like_rSAM"/>
</dbReference>
<evidence type="ECO:0000256" key="1">
    <source>
        <dbReference type="ARBA" id="ARBA00001966"/>
    </source>
</evidence>
<dbReference type="PROSITE" id="PS51918">
    <property type="entry name" value="RADICAL_SAM"/>
    <property type="match status" value="1"/>
</dbReference>
<dbReference type="PROSITE" id="PS51449">
    <property type="entry name" value="MTTASE_N"/>
    <property type="match status" value="1"/>
</dbReference>
<keyword evidence="3" id="KW-0963">Cytoplasm</keyword>
<dbReference type="InterPro" id="IPR012340">
    <property type="entry name" value="NA-bd_OB-fold"/>
</dbReference>
<dbReference type="InterPro" id="IPR023404">
    <property type="entry name" value="rSAM_horseshoe"/>
</dbReference>
<protein>
    <submittedName>
        <fullName evidence="10">Unannotated protein</fullName>
    </submittedName>
</protein>
<dbReference type="Pfam" id="PF00919">
    <property type="entry name" value="UPF0004"/>
    <property type="match status" value="1"/>
</dbReference>
<proteinExistence type="inferred from homology"/>
<evidence type="ECO:0000259" key="9">
    <source>
        <dbReference type="PROSITE" id="PS51918"/>
    </source>
</evidence>
<dbReference type="NCBIfam" id="TIGR00089">
    <property type="entry name" value="MiaB/RimO family radical SAM methylthiotransferase"/>
    <property type="match status" value="1"/>
</dbReference>
<dbReference type="GO" id="GO:0006400">
    <property type="term" value="P:tRNA modification"/>
    <property type="evidence" value="ECO:0007669"/>
    <property type="project" value="InterPro"/>
</dbReference>
<organism evidence="10">
    <name type="scientific">freshwater metagenome</name>
    <dbReference type="NCBI Taxonomy" id="449393"/>
    <lineage>
        <taxon>unclassified sequences</taxon>
        <taxon>metagenomes</taxon>
        <taxon>ecological metagenomes</taxon>
    </lineage>
</organism>
<evidence type="ECO:0000313" key="10">
    <source>
        <dbReference type="EMBL" id="CAB4734474.1"/>
    </source>
</evidence>
<evidence type="ECO:0000256" key="7">
    <source>
        <dbReference type="ARBA" id="ARBA00023014"/>
    </source>
</evidence>
<evidence type="ECO:0000256" key="5">
    <source>
        <dbReference type="ARBA" id="ARBA00022723"/>
    </source>
</evidence>
<dbReference type="Gene3D" id="3.80.30.20">
    <property type="entry name" value="tm_1862 like domain"/>
    <property type="match status" value="1"/>
</dbReference>
<dbReference type="Gene3D" id="3.40.50.12160">
    <property type="entry name" value="Methylthiotransferase, N-terminal domain"/>
    <property type="match status" value="1"/>
</dbReference>
<dbReference type="InterPro" id="IPR058240">
    <property type="entry name" value="rSAM_sf"/>
</dbReference>
<dbReference type="GO" id="GO:0046872">
    <property type="term" value="F:metal ion binding"/>
    <property type="evidence" value="ECO:0007669"/>
    <property type="project" value="UniProtKB-KW"/>
</dbReference>
<feature type="domain" description="Radical SAM core" evidence="9">
    <location>
        <begin position="133"/>
        <end position="360"/>
    </location>
</feature>
<keyword evidence="7" id="KW-0411">Iron-sulfur</keyword>
<evidence type="ECO:0000313" key="11">
    <source>
        <dbReference type="EMBL" id="CAB4753186.1"/>
    </source>
</evidence>
<dbReference type="EMBL" id="CAEZXX010000295">
    <property type="protein sequence ID" value="CAB4734474.1"/>
    <property type="molecule type" value="Genomic_DNA"/>
</dbReference>
<dbReference type="SFLD" id="SFLDS00029">
    <property type="entry name" value="Radical_SAM"/>
    <property type="match status" value="1"/>
</dbReference>
<keyword evidence="2" id="KW-0004">4Fe-4S</keyword>
<dbReference type="InterPro" id="IPR002792">
    <property type="entry name" value="TRAM_dom"/>
</dbReference>
<keyword evidence="6" id="KW-0408">Iron</keyword>
<sequence length="433" mass="47516">MNKRFFVETLGCPKNQVDSDKLIGTLLADGMQPTDDVAEADLVVVNTCAFIDEARRESIDTILALDDQRKEGARLVVTGCMAERYGAELAEALPEVDQVAGFGVPVTLGRKSLGVSPAGPAPMLDLLNLPRPKSNSPWAYVKIAEGCDRSCGFCAIPSFRGPQRSRDVSSILAEVESLEAREIVLIAQDLASYGKDRPDELGAGSIVSLVRAVTERADWVRLLYLYPSDLSDDLIDAVISTGVPYFDLSLQHVSKPLLRRMRRWGDGERFLRRIADIRDRAPEAAFRSNFIVGYPGETERDHDELLAFVEQAQLDWCGFFAYSPEEGTYAVGLDGAVDASLMNERLNELREMQDRITAGRRDLLIGSVQRVLVDLPGTARSTREAPEIDGIIEVPEDLAVGSFHEVEIVEAMGPDLVGRPLLSLAGCPTNHEQ</sequence>
<dbReference type="GO" id="GO:0051539">
    <property type="term" value="F:4 iron, 4 sulfur cluster binding"/>
    <property type="evidence" value="ECO:0007669"/>
    <property type="project" value="UniProtKB-KW"/>
</dbReference>
<comment type="cofactor">
    <cofactor evidence="1">
        <name>[4Fe-4S] cluster</name>
        <dbReference type="ChEBI" id="CHEBI:49883"/>
    </cofactor>
</comment>
<dbReference type="HAMAP" id="MF_01865">
    <property type="entry name" value="MTTase_RimO"/>
    <property type="match status" value="1"/>
</dbReference>
<dbReference type="InterPro" id="IPR013848">
    <property type="entry name" value="Methylthiotransferase_N"/>
</dbReference>
<dbReference type="EMBL" id="CAEZYY010000012">
    <property type="protein sequence ID" value="CAB4753186.1"/>
    <property type="molecule type" value="Genomic_DNA"/>
</dbReference>
<dbReference type="NCBIfam" id="TIGR01125">
    <property type="entry name" value="30S ribosomal protein S12 methylthiotransferase RimO"/>
    <property type="match status" value="1"/>
</dbReference>
<dbReference type="GO" id="GO:0035599">
    <property type="term" value="F:aspartic acid methylthiotransferase activity"/>
    <property type="evidence" value="ECO:0007669"/>
    <property type="project" value="TreeGrafter"/>
</dbReference>
<keyword evidence="5" id="KW-0479">Metal-binding</keyword>
<keyword evidence="4" id="KW-0949">S-adenosyl-L-methionine</keyword>
<dbReference type="PANTHER" id="PTHR43837:SF1">
    <property type="entry name" value="RIBOSOMAL PROTEIN US12 METHYLTHIOTRANSFERASE RIMO"/>
    <property type="match status" value="1"/>
</dbReference>
<dbReference type="InterPro" id="IPR038135">
    <property type="entry name" value="Methylthiotransferase_N_sf"/>
</dbReference>
<dbReference type="SFLD" id="SFLDG01082">
    <property type="entry name" value="B12-binding_domain_containing"/>
    <property type="match status" value="1"/>
</dbReference>
<dbReference type="Pfam" id="PF04055">
    <property type="entry name" value="Radical_SAM"/>
    <property type="match status" value="1"/>
</dbReference>
<evidence type="ECO:0000256" key="3">
    <source>
        <dbReference type="ARBA" id="ARBA00022490"/>
    </source>
</evidence>
<dbReference type="EMBL" id="CAFBLR010000104">
    <property type="protein sequence ID" value="CAB4878153.1"/>
    <property type="molecule type" value="Genomic_DNA"/>
</dbReference>
<dbReference type="SMART" id="SM00729">
    <property type="entry name" value="Elp3"/>
    <property type="match status" value="1"/>
</dbReference>
<dbReference type="Gene3D" id="2.40.50.140">
    <property type="entry name" value="Nucleic acid-binding proteins"/>
    <property type="match status" value="1"/>
</dbReference>
<dbReference type="InterPro" id="IPR005840">
    <property type="entry name" value="Ribosomal_uS12_MeSTrfase_RimO"/>
</dbReference>
<dbReference type="PANTHER" id="PTHR43837">
    <property type="entry name" value="RIBOSOMAL PROTEIN S12 METHYLTHIOTRANSFERASE RIMO"/>
    <property type="match status" value="1"/>
</dbReference>